<dbReference type="Gene3D" id="3.40.50.300">
    <property type="entry name" value="P-loop containing nucleotide triphosphate hydrolases"/>
    <property type="match status" value="2"/>
</dbReference>
<dbReference type="InterPro" id="IPR027417">
    <property type="entry name" value="P-loop_NTPase"/>
</dbReference>
<dbReference type="InterPro" id="IPR011527">
    <property type="entry name" value="ABC1_TM_dom"/>
</dbReference>
<keyword evidence="2" id="KW-0813">Transport</keyword>
<feature type="domain" description="ABC transmembrane type-1" evidence="12">
    <location>
        <begin position="302"/>
        <end position="590"/>
    </location>
</feature>
<dbReference type="SUPFAM" id="SSF52540">
    <property type="entry name" value="P-loop containing nucleoside triphosphate hydrolases"/>
    <property type="match status" value="2"/>
</dbReference>
<dbReference type="PROSITE" id="PS00211">
    <property type="entry name" value="ABC_TRANSPORTER_1"/>
    <property type="match status" value="2"/>
</dbReference>
<feature type="domain" description="ABC transporter" evidence="11">
    <location>
        <begin position="626"/>
        <end position="855"/>
    </location>
</feature>
<evidence type="ECO:0000256" key="6">
    <source>
        <dbReference type="ARBA" id="ARBA00022840"/>
    </source>
</evidence>
<dbReference type="CDD" id="cd03244">
    <property type="entry name" value="ABCC_MRP_domain2"/>
    <property type="match status" value="1"/>
</dbReference>
<dbReference type="Gene3D" id="1.20.1560.10">
    <property type="entry name" value="ABC transporter type 1, transmembrane domain"/>
    <property type="match status" value="2"/>
</dbReference>
<dbReference type="SMART" id="SM00382">
    <property type="entry name" value="AAA"/>
    <property type="match status" value="2"/>
</dbReference>
<keyword evidence="4" id="KW-0677">Repeat</keyword>
<evidence type="ECO:0000256" key="2">
    <source>
        <dbReference type="ARBA" id="ARBA00022448"/>
    </source>
</evidence>
<evidence type="ECO:0000313" key="14">
    <source>
        <dbReference type="Proteomes" id="UP000886653"/>
    </source>
</evidence>
<dbReference type="InterPro" id="IPR003439">
    <property type="entry name" value="ABC_transporter-like_ATP-bd"/>
</dbReference>
<dbReference type="SUPFAM" id="SSF90123">
    <property type="entry name" value="ABC transporter transmembrane region"/>
    <property type="match status" value="2"/>
</dbReference>
<dbReference type="OrthoDB" id="6500128at2759"/>
<feature type="domain" description="ABC transporter" evidence="11">
    <location>
        <begin position="1251"/>
        <end position="1501"/>
    </location>
</feature>
<keyword evidence="3 10" id="KW-0812">Transmembrane</keyword>
<keyword evidence="5" id="KW-0547">Nucleotide-binding</keyword>
<evidence type="ECO:0000256" key="9">
    <source>
        <dbReference type="SAM" id="MobiDB-lite"/>
    </source>
</evidence>
<evidence type="ECO:0000256" key="4">
    <source>
        <dbReference type="ARBA" id="ARBA00022737"/>
    </source>
</evidence>
<name>A0A9P6NLZ5_9BASI</name>
<dbReference type="CDD" id="cd18604">
    <property type="entry name" value="ABC_6TM_VMR1_D2_like"/>
    <property type="match status" value="1"/>
</dbReference>
<dbReference type="GO" id="GO:0016020">
    <property type="term" value="C:membrane"/>
    <property type="evidence" value="ECO:0007669"/>
    <property type="project" value="UniProtKB-SubCell"/>
</dbReference>
<accession>A0A9P6NLZ5</accession>
<evidence type="ECO:0000256" key="7">
    <source>
        <dbReference type="ARBA" id="ARBA00022989"/>
    </source>
</evidence>
<evidence type="ECO:0000259" key="11">
    <source>
        <dbReference type="PROSITE" id="PS50893"/>
    </source>
</evidence>
<evidence type="ECO:0000259" key="12">
    <source>
        <dbReference type="PROSITE" id="PS50929"/>
    </source>
</evidence>
<feature type="region of interest" description="Disordered" evidence="9">
    <location>
        <begin position="851"/>
        <end position="895"/>
    </location>
</feature>
<dbReference type="Proteomes" id="UP000886653">
    <property type="component" value="Unassembled WGS sequence"/>
</dbReference>
<dbReference type="CDD" id="cd03250">
    <property type="entry name" value="ABCC_MRP_domain1"/>
    <property type="match status" value="1"/>
</dbReference>
<dbReference type="FunFam" id="1.20.1560.10:FF:000013">
    <property type="entry name" value="ABC transporter C family member 2"/>
    <property type="match status" value="1"/>
</dbReference>
<organism evidence="13 14">
    <name type="scientific">Cronartium quercuum f. sp. fusiforme G11</name>
    <dbReference type="NCBI Taxonomy" id="708437"/>
    <lineage>
        <taxon>Eukaryota</taxon>
        <taxon>Fungi</taxon>
        <taxon>Dikarya</taxon>
        <taxon>Basidiomycota</taxon>
        <taxon>Pucciniomycotina</taxon>
        <taxon>Pucciniomycetes</taxon>
        <taxon>Pucciniales</taxon>
        <taxon>Coleosporiaceae</taxon>
        <taxon>Cronartium</taxon>
    </lineage>
</organism>
<keyword evidence="7 10" id="KW-1133">Transmembrane helix</keyword>
<proteinExistence type="predicted"/>
<dbReference type="InterPro" id="IPR050173">
    <property type="entry name" value="ABC_transporter_C-like"/>
</dbReference>
<dbReference type="FunFam" id="3.40.50.300:FF:000973">
    <property type="entry name" value="Multidrug resistance-associated protein 4"/>
    <property type="match status" value="1"/>
</dbReference>
<feature type="transmembrane region" description="Helical" evidence="10">
    <location>
        <begin position="34"/>
        <end position="54"/>
    </location>
</feature>
<feature type="transmembrane region" description="Helical" evidence="10">
    <location>
        <begin position="555"/>
        <end position="574"/>
    </location>
</feature>
<dbReference type="InterPro" id="IPR036640">
    <property type="entry name" value="ABC1_TM_sf"/>
</dbReference>
<dbReference type="CDD" id="cd18596">
    <property type="entry name" value="ABC_6TM_VMR1_D1_like"/>
    <property type="match status" value="1"/>
</dbReference>
<feature type="transmembrane region" description="Helical" evidence="10">
    <location>
        <begin position="88"/>
        <end position="110"/>
    </location>
</feature>
<dbReference type="GO" id="GO:0016887">
    <property type="term" value="F:ATP hydrolysis activity"/>
    <property type="evidence" value="ECO:0007669"/>
    <property type="project" value="InterPro"/>
</dbReference>
<dbReference type="InterPro" id="IPR003593">
    <property type="entry name" value="AAA+_ATPase"/>
</dbReference>
<comment type="caution">
    <text evidence="13">The sequence shown here is derived from an EMBL/GenBank/DDBJ whole genome shotgun (WGS) entry which is preliminary data.</text>
</comment>
<dbReference type="EMBL" id="MU167236">
    <property type="protein sequence ID" value="KAG0148468.1"/>
    <property type="molecule type" value="Genomic_DNA"/>
</dbReference>
<feature type="compositionally biased region" description="Acidic residues" evidence="9">
    <location>
        <begin position="851"/>
        <end position="862"/>
    </location>
</feature>
<reference evidence="13" key="1">
    <citation type="submission" date="2013-11" db="EMBL/GenBank/DDBJ databases">
        <title>Genome sequence of the fusiform rust pathogen reveals effectors for host alternation and coevolution with pine.</title>
        <authorList>
            <consortium name="DOE Joint Genome Institute"/>
            <person name="Smith K."/>
            <person name="Pendleton A."/>
            <person name="Kubisiak T."/>
            <person name="Anderson C."/>
            <person name="Salamov A."/>
            <person name="Aerts A."/>
            <person name="Riley R."/>
            <person name="Clum A."/>
            <person name="Lindquist E."/>
            <person name="Ence D."/>
            <person name="Campbell M."/>
            <person name="Kronenberg Z."/>
            <person name="Feau N."/>
            <person name="Dhillon B."/>
            <person name="Hamelin R."/>
            <person name="Burleigh J."/>
            <person name="Smith J."/>
            <person name="Yandell M."/>
            <person name="Nelson C."/>
            <person name="Grigoriev I."/>
            <person name="Davis J."/>
        </authorList>
    </citation>
    <scope>NUCLEOTIDE SEQUENCE</scope>
    <source>
        <strain evidence="13">G11</strain>
    </source>
</reference>
<comment type="subcellular location">
    <subcellularLocation>
        <location evidence="1">Membrane</location>
        <topology evidence="1">Multi-pass membrane protein</topology>
    </subcellularLocation>
</comment>
<evidence type="ECO:0000256" key="5">
    <source>
        <dbReference type="ARBA" id="ARBA00022741"/>
    </source>
</evidence>
<evidence type="ECO:0000256" key="3">
    <source>
        <dbReference type="ARBA" id="ARBA00022692"/>
    </source>
</evidence>
<dbReference type="GO" id="GO:0140359">
    <property type="term" value="F:ABC-type transporter activity"/>
    <property type="evidence" value="ECO:0007669"/>
    <property type="project" value="InterPro"/>
</dbReference>
<dbReference type="PANTHER" id="PTHR24223">
    <property type="entry name" value="ATP-BINDING CASSETTE SUB-FAMILY C"/>
    <property type="match status" value="1"/>
</dbReference>
<evidence type="ECO:0000256" key="1">
    <source>
        <dbReference type="ARBA" id="ARBA00004141"/>
    </source>
</evidence>
<dbReference type="FunFam" id="3.40.50.300:FF:001354">
    <property type="entry name" value="ATP-binding cassette (ABC) transporter, putative"/>
    <property type="match status" value="1"/>
</dbReference>
<gene>
    <name evidence="13" type="ORF">CROQUDRAFT_105709</name>
</gene>
<keyword evidence="14" id="KW-1185">Reference proteome</keyword>
<sequence>MPNPIPSIGLWLLHPTYTFDSLPIAFALVPQQGWVDAITFWTPAIALLLSWIPWHTLMDQLITPFVCLSDLDPTQLLHVHSPRWKQRVLVVLSAGAIPPSLGLLFFHLVTTGPQGATFPSALLRVISWTYSTLYILQHHITKPPGGLMLVWLSQMIADLSSLGFQWLQHSPLAWPLLIPMSLAGALIGVAGTYPLSPILPARNVAKPGAPPTARETCPEDATTLWGWMTFGFFEPLLHLADKRTLAESDIWQLSPFFQHRNIFQKYLASPRTGTERKGWILWRLVRWSLTDLLIELFTELWSTVVSFVATYALKRILDALTVGGHRDEAVAWAGLHFLCNMSFAQFDLFGKWHSRRSYERTRGQLFSMLHHKSLRRKDKSTLAKPRTSSKKEEEEAEKDNANIGKIVNLMGGDAYQVAERFWSFSGLVTSPLKLFLSLIFLYHLLGVSAILGSAMVGLAYLLNWPLIKFDVMFARSYSTARDKRMFIANETIQSIRFLKYMGWENLWAGRVEDARREELRLRVKQMILSAFISFIWIWVPTAVLLVSFWSLTTLFGQPLTVSIAFTSISLFSQLQSALRDLPKQITSWLRAYVSVKRIEDFLAEEDVPEWVCGVSEAGATVPAGHINFRDEACFVWSAHVESFRLGPLSLELPVGKLTLVTGKTGSGKSSFLGAILGEVDCVEGRVEVEKAGGSLAYAAQNPWLESMSIRDNIVFETTYDQSRYNAVLDACALRQDLAILPHGDLTEIGEKGVSLSGGQKARITLARALYSKAKTVLLDDPLSAVDMHTARKLVDEGLRSSLLQDRTVVLVTHHVRLCRSAADFLIELRDGKVSYAGPPAGFVQAREEDIEEGADGDCESAEGSDGATVNVDTPKKMAPEDEAGESGGNNLIEPEKRAEGRLTRSTYRTYFEAAGFGYWTLLVVLIIYGRFSAVAAQWALKLWGEAYPRSAVGLFRWPDPTRGYPTPDIDVWPWLRLYLIISLNSGLVVLTGLWVGNVAQLKASRYLFSAMLNRVVRAPTRWYDVTPTGRILNRFVSDIDTVDFALQGTSEAAIRGTIGFLVSLGIVIWVVPSFCPLAIIIAWLYIRLGPAYVKVARDLRRLESVSRSPMFQNFSNLLHGIQSIRAFAAESRYQNLFYKACDTFQTMDHHYWLASFWLMWRYDCLGSVVVFLTTIFALAAGVSEGYAAISVVQAEIFASATRTLVSVFAQVELDFNAIERVAEYLKIPQEAPAVIENARPPAYWPSDSSGLVVEGLLVRYAAHLPAALKGLSFEIAPNQKVGVVGRTGSGKSTLAMSLLRILEPEEGQIILDGINVCQIGLEDLRTRITIVSQDVTLFEGSVRANLDPLNIHSDEECWEVLRKCNLAGSESGIMRDEDRCDGAAKSGGLVDSLDMRLSEGGKSFSAGQRQLLALARAMLRRSKVVIMDEATSAIDLVTDEKIQSTIRESMQDSMVITIAHRLLTVIDYDKIIVLEEGNIVEFDSPKRLLETKDGHFRKLCEISADANILFKRCSVSFNSV</sequence>
<dbReference type="PANTHER" id="PTHR24223:SF415">
    <property type="entry name" value="FI20190P1"/>
    <property type="match status" value="1"/>
</dbReference>
<dbReference type="PROSITE" id="PS50893">
    <property type="entry name" value="ABC_TRANSPORTER_2"/>
    <property type="match status" value="2"/>
</dbReference>
<dbReference type="InterPro" id="IPR017871">
    <property type="entry name" value="ABC_transporter-like_CS"/>
</dbReference>
<dbReference type="Pfam" id="PF00664">
    <property type="entry name" value="ABC_membrane"/>
    <property type="match status" value="2"/>
</dbReference>
<dbReference type="Pfam" id="PF00005">
    <property type="entry name" value="ABC_tran"/>
    <property type="match status" value="2"/>
</dbReference>
<evidence type="ECO:0000313" key="13">
    <source>
        <dbReference type="EMBL" id="KAG0148468.1"/>
    </source>
</evidence>
<protein>
    <recommendedName>
        <fullName evidence="15">P-loop containing nucleoside triphosphate hydrolase protein</fullName>
    </recommendedName>
</protein>
<feature type="transmembrane region" description="Helical" evidence="10">
    <location>
        <begin position="1060"/>
        <end position="1086"/>
    </location>
</feature>
<evidence type="ECO:0000256" key="10">
    <source>
        <dbReference type="SAM" id="Phobius"/>
    </source>
</evidence>
<dbReference type="GO" id="GO:0005524">
    <property type="term" value="F:ATP binding"/>
    <property type="evidence" value="ECO:0007669"/>
    <property type="project" value="UniProtKB-KW"/>
</dbReference>
<feature type="region of interest" description="Disordered" evidence="9">
    <location>
        <begin position="376"/>
        <end position="397"/>
    </location>
</feature>
<keyword evidence="8 10" id="KW-0472">Membrane</keyword>
<feature type="transmembrane region" description="Helical" evidence="10">
    <location>
        <begin position="434"/>
        <end position="462"/>
    </location>
</feature>
<dbReference type="PROSITE" id="PS50929">
    <property type="entry name" value="ABC_TM1F"/>
    <property type="match status" value="2"/>
</dbReference>
<evidence type="ECO:0000256" key="8">
    <source>
        <dbReference type="ARBA" id="ARBA00023136"/>
    </source>
</evidence>
<feature type="transmembrane region" description="Helical" evidence="10">
    <location>
        <begin position="975"/>
        <end position="995"/>
    </location>
</feature>
<feature type="transmembrane region" description="Helical" evidence="10">
    <location>
        <begin position="526"/>
        <end position="549"/>
    </location>
</feature>
<feature type="domain" description="ABC transmembrane type-1" evidence="12">
    <location>
        <begin position="977"/>
        <end position="1213"/>
    </location>
</feature>
<keyword evidence="6" id="KW-0067">ATP-binding</keyword>
<feature type="transmembrane region" description="Helical" evidence="10">
    <location>
        <begin position="916"/>
        <end position="940"/>
    </location>
</feature>
<evidence type="ECO:0008006" key="15">
    <source>
        <dbReference type="Google" id="ProtNLM"/>
    </source>
</evidence>